<organism evidence="1 2">
    <name type="scientific">Brachionus plicatilis</name>
    <name type="common">Marine rotifer</name>
    <name type="synonym">Brachionus muelleri</name>
    <dbReference type="NCBI Taxonomy" id="10195"/>
    <lineage>
        <taxon>Eukaryota</taxon>
        <taxon>Metazoa</taxon>
        <taxon>Spiralia</taxon>
        <taxon>Gnathifera</taxon>
        <taxon>Rotifera</taxon>
        <taxon>Eurotatoria</taxon>
        <taxon>Monogononta</taxon>
        <taxon>Pseudotrocha</taxon>
        <taxon>Ploima</taxon>
        <taxon>Brachionidae</taxon>
        <taxon>Brachionus</taxon>
    </lineage>
</organism>
<keyword evidence="2" id="KW-1185">Reference proteome</keyword>
<gene>
    <name evidence="1" type="ORF">BpHYR1_030818</name>
</gene>
<name>A0A3M7PBK0_BRAPC</name>
<dbReference type="EMBL" id="REGN01012309">
    <property type="protein sequence ID" value="RMZ96094.1"/>
    <property type="molecule type" value="Genomic_DNA"/>
</dbReference>
<sequence length="83" mass="9634">MRTFFSSSALGFLTQKKLTTLQFKIIRRDMSRLGNDQKKKRPKNRIDNNKLIKIAKFKIESVFKSGLSHSVPSIVRLELKLVN</sequence>
<accession>A0A3M7PBK0</accession>
<reference evidence="1 2" key="1">
    <citation type="journal article" date="2018" name="Sci. Rep.">
        <title>Genomic signatures of local adaptation to the degree of environmental predictability in rotifers.</title>
        <authorList>
            <person name="Franch-Gras L."/>
            <person name="Hahn C."/>
            <person name="Garcia-Roger E.M."/>
            <person name="Carmona M.J."/>
            <person name="Serra M."/>
            <person name="Gomez A."/>
        </authorList>
    </citation>
    <scope>NUCLEOTIDE SEQUENCE [LARGE SCALE GENOMIC DNA]</scope>
    <source>
        <strain evidence="1">HYR1</strain>
    </source>
</reference>
<evidence type="ECO:0000313" key="2">
    <source>
        <dbReference type="Proteomes" id="UP000276133"/>
    </source>
</evidence>
<dbReference type="Proteomes" id="UP000276133">
    <property type="component" value="Unassembled WGS sequence"/>
</dbReference>
<evidence type="ECO:0000313" key="1">
    <source>
        <dbReference type="EMBL" id="RMZ96094.1"/>
    </source>
</evidence>
<dbReference type="AlphaFoldDB" id="A0A3M7PBK0"/>
<proteinExistence type="predicted"/>
<comment type="caution">
    <text evidence="1">The sequence shown here is derived from an EMBL/GenBank/DDBJ whole genome shotgun (WGS) entry which is preliminary data.</text>
</comment>
<protein>
    <submittedName>
        <fullName evidence="1">Uncharacterized protein</fullName>
    </submittedName>
</protein>